<organism evidence="10 11">
    <name type="scientific">Mesorhabditis spiculigera</name>
    <dbReference type="NCBI Taxonomy" id="96644"/>
    <lineage>
        <taxon>Eukaryota</taxon>
        <taxon>Metazoa</taxon>
        <taxon>Ecdysozoa</taxon>
        <taxon>Nematoda</taxon>
        <taxon>Chromadorea</taxon>
        <taxon>Rhabditida</taxon>
        <taxon>Rhabditina</taxon>
        <taxon>Rhabditomorpha</taxon>
        <taxon>Rhabditoidea</taxon>
        <taxon>Rhabditidae</taxon>
        <taxon>Mesorhabditinae</taxon>
        <taxon>Mesorhabditis</taxon>
    </lineage>
</organism>
<feature type="compositionally biased region" description="Polar residues" evidence="8">
    <location>
        <begin position="215"/>
        <end position="224"/>
    </location>
</feature>
<proteinExistence type="predicted"/>
<dbReference type="InterPro" id="IPR013087">
    <property type="entry name" value="Znf_C2H2_type"/>
</dbReference>
<evidence type="ECO:0000256" key="1">
    <source>
        <dbReference type="ARBA" id="ARBA00004123"/>
    </source>
</evidence>
<evidence type="ECO:0000313" key="10">
    <source>
        <dbReference type="EMBL" id="CAJ0578560.1"/>
    </source>
</evidence>
<evidence type="ECO:0000256" key="2">
    <source>
        <dbReference type="ARBA" id="ARBA00022723"/>
    </source>
</evidence>
<evidence type="ECO:0000256" key="8">
    <source>
        <dbReference type="SAM" id="MobiDB-lite"/>
    </source>
</evidence>
<feature type="region of interest" description="Disordered" evidence="8">
    <location>
        <begin position="123"/>
        <end position="144"/>
    </location>
</feature>
<evidence type="ECO:0000256" key="6">
    <source>
        <dbReference type="ARBA" id="ARBA00023242"/>
    </source>
</evidence>
<dbReference type="GO" id="GO:0005634">
    <property type="term" value="C:nucleus"/>
    <property type="evidence" value="ECO:0007669"/>
    <property type="project" value="UniProtKB-SubCell"/>
</dbReference>
<dbReference type="PANTHER" id="PTHR24376:SF235">
    <property type="entry name" value="C2H2-TYPE DOMAIN-CONTAINING PROTEIN"/>
    <property type="match status" value="1"/>
</dbReference>
<dbReference type="GO" id="GO:0000978">
    <property type="term" value="F:RNA polymerase II cis-regulatory region sequence-specific DNA binding"/>
    <property type="evidence" value="ECO:0007669"/>
    <property type="project" value="TreeGrafter"/>
</dbReference>
<feature type="region of interest" description="Disordered" evidence="8">
    <location>
        <begin position="215"/>
        <end position="302"/>
    </location>
</feature>
<feature type="non-terminal residue" evidence="10">
    <location>
        <position position="323"/>
    </location>
</feature>
<keyword evidence="2" id="KW-0479">Metal-binding</keyword>
<comment type="subcellular location">
    <subcellularLocation>
        <location evidence="1">Nucleus</location>
    </subcellularLocation>
</comment>
<dbReference type="Proteomes" id="UP001177023">
    <property type="component" value="Unassembled WGS sequence"/>
</dbReference>
<keyword evidence="6" id="KW-0539">Nucleus</keyword>
<dbReference type="PROSITE" id="PS00028">
    <property type="entry name" value="ZINC_FINGER_C2H2_1"/>
    <property type="match status" value="2"/>
</dbReference>
<evidence type="ECO:0000313" key="11">
    <source>
        <dbReference type="Proteomes" id="UP001177023"/>
    </source>
</evidence>
<keyword evidence="4 7" id="KW-0863">Zinc-finger</keyword>
<dbReference type="GO" id="GO:0001228">
    <property type="term" value="F:DNA-binding transcription activator activity, RNA polymerase II-specific"/>
    <property type="evidence" value="ECO:0007669"/>
    <property type="project" value="TreeGrafter"/>
</dbReference>
<dbReference type="InterPro" id="IPR036236">
    <property type="entry name" value="Znf_C2H2_sf"/>
</dbReference>
<name>A0AA36D1W5_9BILA</name>
<evidence type="ECO:0000256" key="3">
    <source>
        <dbReference type="ARBA" id="ARBA00022737"/>
    </source>
</evidence>
<keyword evidence="5" id="KW-0862">Zinc</keyword>
<dbReference type="AlphaFoldDB" id="A0AA36D1W5"/>
<dbReference type="SMART" id="SM00355">
    <property type="entry name" value="ZnF_C2H2"/>
    <property type="match status" value="3"/>
</dbReference>
<keyword evidence="3" id="KW-0677">Repeat</keyword>
<comment type="caution">
    <text evidence="10">The sequence shown here is derived from an EMBL/GenBank/DDBJ whole genome shotgun (WGS) entry which is preliminary data.</text>
</comment>
<dbReference type="Gene3D" id="3.30.160.60">
    <property type="entry name" value="Classic Zinc Finger"/>
    <property type="match status" value="1"/>
</dbReference>
<dbReference type="PANTHER" id="PTHR24376">
    <property type="entry name" value="ZINC FINGER PROTEIN"/>
    <property type="match status" value="1"/>
</dbReference>
<sequence>MPYRPEGELKRPDLKGEFTCGVCFKRFCHAASLNRHRLNFHSGNHHCRLCNGDIPNGENLKSHMAITHQIERVFTCGCCNWAFPDKKELHQHTSAMMKTGEPGSAKPIATNLNVVPGSMVAERSPGLYTPRTSSPGTTPKAEPCKPQEPIATAIPLAANPIFPSHALNNGIQTQLLKMLAAQLETANGPPPAWLSAFLANNAMLPTVMKNIYTNNNDGTNSEATDTSHSEDEQSSSGRNDDRATVVPSPLTSQVATPECVDSPLSIEVASPSSPASTSGQSATSETELTSTTVIMSPGGAMAKRKRTIDDVVSFLAKKKNIPA</sequence>
<protein>
    <recommendedName>
        <fullName evidence="9">C2H2-type domain-containing protein</fullName>
    </recommendedName>
</protein>
<dbReference type="GO" id="GO:0008270">
    <property type="term" value="F:zinc ion binding"/>
    <property type="evidence" value="ECO:0007669"/>
    <property type="project" value="UniProtKB-KW"/>
</dbReference>
<evidence type="ECO:0000256" key="7">
    <source>
        <dbReference type="PROSITE-ProRule" id="PRU00042"/>
    </source>
</evidence>
<feature type="domain" description="C2H2-type" evidence="9">
    <location>
        <begin position="18"/>
        <end position="46"/>
    </location>
</feature>
<accession>A0AA36D1W5</accession>
<keyword evidence="11" id="KW-1185">Reference proteome</keyword>
<dbReference type="EMBL" id="CATQJA010002654">
    <property type="protein sequence ID" value="CAJ0578560.1"/>
    <property type="molecule type" value="Genomic_DNA"/>
</dbReference>
<evidence type="ECO:0000259" key="9">
    <source>
        <dbReference type="PROSITE" id="PS50157"/>
    </source>
</evidence>
<dbReference type="SUPFAM" id="SSF57667">
    <property type="entry name" value="beta-beta-alpha zinc fingers"/>
    <property type="match status" value="1"/>
</dbReference>
<feature type="compositionally biased region" description="Low complexity" evidence="8">
    <location>
        <begin position="269"/>
        <end position="292"/>
    </location>
</feature>
<gene>
    <name evidence="10" type="ORF">MSPICULIGERA_LOCUS16808</name>
</gene>
<dbReference type="PROSITE" id="PS50157">
    <property type="entry name" value="ZINC_FINGER_C2H2_2"/>
    <property type="match status" value="1"/>
</dbReference>
<evidence type="ECO:0000256" key="5">
    <source>
        <dbReference type="ARBA" id="ARBA00022833"/>
    </source>
</evidence>
<evidence type="ECO:0000256" key="4">
    <source>
        <dbReference type="ARBA" id="ARBA00022771"/>
    </source>
</evidence>
<reference evidence="10" key="1">
    <citation type="submission" date="2023-06" db="EMBL/GenBank/DDBJ databases">
        <authorList>
            <person name="Delattre M."/>
        </authorList>
    </citation>
    <scope>NUCLEOTIDE SEQUENCE</scope>
    <source>
        <strain evidence="10">AF72</strain>
    </source>
</reference>